<dbReference type="Gene3D" id="3.30.160.20">
    <property type="match status" value="1"/>
</dbReference>
<protein>
    <recommendedName>
        <fullName evidence="7">DRBM domain-containing protein</fullName>
    </recommendedName>
</protein>
<dbReference type="Pfam" id="PF14622">
    <property type="entry name" value="Ribonucleas_3_3"/>
    <property type="match status" value="1"/>
</dbReference>
<dbReference type="Gene3D" id="1.10.1520.10">
    <property type="entry name" value="Ribonuclease III domain"/>
    <property type="match status" value="1"/>
</dbReference>
<accession>A0A7S3LLW9</accession>
<feature type="domain" description="DRBM" evidence="4">
    <location>
        <begin position="333"/>
        <end position="401"/>
    </location>
</feature>
<evidence type="ECO:0008006" key="7">
    <source>
        <dbReference type="Google" id="ProtNLM"/>
    </source>
</evidence>
<dbReference type="GO" id="GO:0016442">
    <property type="term" value="C:RISC complex"/>
    <property type="evidence" value="ECO:0007669"/>
    <property type="project" value="TreeGrafter"/>
</dbReference>
<dbReference type="PROSITE" id="PS50137">
    <property type="entry name" value="DS_RBD"/>
    <property type="match status" value="1"/>
</dbReference>
<evidence type="ECO:0000259" key="5">
    <source>
        <dbReference type="PROSITE" id="PS50142"/>
    </source>
</evidence>
<gene>
    <name evidence="6" type="ORF">ASTO00021_LOCUS4941</name>
</gene>
<dbReference type="PANTHER" id="PTHR46205">
    <property type="entry name" value="LOQUACIOUS, ISOFORM B"/>
    <property type="match status" value="1"/>
</dbReference>
<dbReference type="GO" id="GO:0004525">
    <property type="term" value="F:ribonuclease III activity"/>
    <property type="evidence" value="ECO:0007669"/>
    <property type="project" value="InterPro"/>
</dbReference>
<dbReference type="InterPro" id="IPR000999">
    <property type="entry name" value="RNase_III_dom"/>
</dbReference>
<dbReference type="EMBL" id="HBIN01006752">
    <property type="protein sequence ID" value="CAE0434644.1"/>
    <property type="molecule type" value="Transcribed_RNA"/>
</dbReference>
<dbReference type="SUPFAM" id="SSF54768">
    <property type="entry name" value="dsRNA-binding domain-like"/>
    <property type="match status" value="1"/>
</dbReference>
<dbReference type="GO" id="GO:0035197">
    <property type="term" value="F:siRNA binding"/>
    <property type="evidence" value="ECO:0007669"/>
    <property type="project" value="TreeGrafter"/>
</dbReference>
<dbReference type="GO" id="GO:0003725">
    <property type="term" value="F:double-stranded RNA binding"/>
    <property type="evidence" value="ECO:0007669"/>
    <property type="project" value="TreeGrafter"/>
</dbReference>
<sequence length="426" mass="47311">MQVPGCAATWVDHSGRGRPIEVKVAQQHEEECTHTQRTPNLTYASAPNTQAKQTKDPCRTIVTSGNKTMGISNSDWENFLANNPKLVSNMSSLQHHLGYNFKDKHLLYKALTTPMTLNYFRDSTNGPNKEQMQILEDNGKLQILGSSVYRLVVSQFFYAHPGNIPEGNDLESMITFYENISSLLEIAKAKGLSDALICMNSEMSNPSNNVKSLPFYLLALYGSIFVDGGFSTVSRIILKDLTVLDDEGEIKTVTKSPAANATDVDKETKKRKLMSEKLPAPPNFGDLRKKKQKPYHPIVMEIVSQHLNESNAKKTPNALVQNDEKLTNVVNNNATSRLNELAQRTGLKLDFNLVEESGPPHCKTFSFSANINGAVYGTGKAQTKKRAKGLAASQALLRLENETVQKSTQTDLRKKIQNQISHIFNP</sequence>
<dbReference type="PANTHER" id="PTHR46205:SF3">
    <property type="entry name" value="LOQUACIOUS, ISOFORM B"/>
    <property type="match status" value="1"/>
</dbReference>
<evidence type="ECO:0000259" key="4">
    <source>
        <dbReference type="PROSITE" id="PS50137"/>
    </source>
</evidence>
<keyword evidence="1 2" id="KW-0694">RNA-binding</keyword>
<evidence type="ECO:0000256" key="2">
    <source>
        <dbReference type="PROSITE-ProRule" id="PRU00266"/>
    </source>
</evidence>
<proteinExistence type="predicted"/>
<dbReference type="GO" id="GO:0005634">
    <property type="term" value="C:nucleus"/>
    <property type="evidence" value="ECO:0007669"/>
    <property type="project" value="TreeGrafter"/>
</dbReference>
<dbReference type="CDD" id="cd19875">
    <property type="entry name" value="DSRM_EIF2AK2-like"/>
    <property type="match status" value="1"/>
</dbReference>
<dbReference type="AlphaFoldDB" id="A0A7S3LLW9"/>
<dbReference type="InterPro" id="IPR051247">
    <property type="entry name" value="RLC_Component"/>
</dbReference>
<dbReference type="SMART" id="SM00358">
    <property type="entry name" value="DSRM"/>
    <property type="match status" value="1"/>
</dbReference>
<dbReference type="GO" id="GO:0005737">
    <property type="term" value="C:cytoplasm"/>
    <property type="evidence" value="ECO:0007669"/>
    <property type="project" value="TreeGrafter"/>
</dbReference>
<organism evidence="6">
    <name type="scientific">Aplanochytrium stocchinoi</name>
    <dbReference type="NCBI Taxonomy" id="215587"/>
    <lineage>
        <taxon>Eukaryota</taxon>
        <taxon>Sar</taxon>
        <taxon>Stramenopiles</taxon>
        <taxon>Bigyra</taxon>
        <taxon>Labyrinthulomycetes</taxon>
        <taxon>Thraustochytrida</taxon>
        <taxon>Thraustochytriidae</taxon>
        <taxon>Aplanochytrium</taxon>
    </lineage>
</organism>
<evidence type="ECO:0000313" key="6">
    <source>
        <dbReference type="EMBL" id="CAE0434644.1"/>
    </source>
</evidence>
<dbReference type="Pfam" id="PF00035">
    <property type="entry name" value="dsrm"/>
    <property type="match status" value="1"/>
</dbReference>
<dbReference type="InterPro" id="IPR014720">
    <property type="entry name" value="dsRBD_dom"/>
</dbReference>
<evidence type="ECO:0000256" key="1">
    <source>
        <dbReference type="ARBA" id="ARBA00022884"/>
    </source>
</evidence>
<feature type="domain" description="RNase III" evidence="5">
    <location>
        <begin position="90"/>
        <end position="229"/>
    </location>
</feature>
<dbReference type="GO" id="GO:0070920">
    <property type="term" value="P:regulation of regulatory ncRNA processing"/>
    <property type="evidence" value="ECO:0007669"/>
    <property type="project" value="TreeGrafter"/>
</dbReference>
<dbReference type="PROSITE" id="PS50142">
    <property type="entry name" value="RNASE_3_2"/>
    <property type="match status" value="1"/>
</dbReference>
<name>A0A7S3LLW9_9STRA</name>
<dbReference type="InterPro" id="IPR036389">
    <property type="entry name" value="RNase_III_sf"/>
</dbReference>
<dbReference type="GO" id="GO:0030422">
    <property type="term" value="P:siRNA processing"/>
    <property type="evidence" value="ECO:0007669"/>
    <property type="project" value="TreeGrafter"/>
</dbReference>
<dbReference type="GO" id="GO:0070578">
    <property type="term" value="C:RISC-loading complex"/>
    <property type="evidence" value="ECO:0007669"/>
    <property type="project" value="TreeGrafter"/>
</dbReference>
<evidence type="ECO:0000256" key="3">
    <source>
        <dbReference type="SAM" id="MobiDB-lite"/>
    </source>
</evidence>
<feature type="region of interest" description="Disordered" evidence="3">
    <location>
        <begin position="260"/>
        <end position="290"/>
    </location>
</feature>
<reference evidence="6" key="1">
    <citation type="submission" date="2021-01" db="EMBL/GenBank/DDBJ databases">
        <authorList>
            <person name="Corre E."/>
            <person name="Pelletier E."/>
            <person name="Niang G."/>
            <person name="Scheremetjew M."/>
            <person name="Finn R."/>
            <person name="Kale V."/>
            <person name="Holt S."/>
            <person name="Cochrane G."/>
            <person name="Meng A."/>
            <person name="Brown T."/>
            <person name="Cohen L."/>
        </authorList>
    </citation>
    <scope>NUCLEOTIDE SEQUENCE</scope>
    <source>
        <strain evidence="6">GSBS06</strain>
    </source>
</reference>
<dbReference type="SUPFAM" id="SSF69065">
    <property type="entry name" value="RNase III domain-like"/>
    <property type="match status" value="1"/>
</dbReference>